<dbReference type="PROSITE" id="PS00674">
    <property type="entry name" value="AAA"/>
    <property type="match status" value="1"/>
</dbReference>
<dbReference type="GO" id="GO:0005524">
    <property type="term" value="F:ATP binding"/>
    <property type="evidence" value="ECO:0007669"/>
    <property type="project" value="UniProtKB-UniRule"/>
</dbReference>
<dbReference type="InterPro" id="IPR027417">
    <property type="entry name" value="P-loop_NTPase"/>
</dbReference>
<dbReference type="GO" id="GO:0030163">
    <property type="term" value="P:protein catabolic process"/>
    <property type="evidence" value="ECO:0007669"/>
    <property type="project" value="UniProtKB-UniRule"/>
</dbReference>
<evidence type="ECO:0000256" key="16">
    <source>
        <dbReference type="RuleBase" id="RU003651"/>
    </source>
</evidence>
<evidence type="ECO:0000256" key="13">
    <source>
        <dbReference type="ARBA" id="ARBA00023136"/>
    </source>
</evidence>
<dbReference type="SMART" id="SM00382">
    <property type="entry name" value="AAA"/>
    <property type="match status" value="1"/>
</dbReference>
<dbReference type="InterPro" id="IPR037219">
    <property type="entry name" value="Peptidase_M41-like"/>
</dbReference>
<dbReference type="Gene3D" id="3.40.50.300">
    <property type="entry name" value="P-loop containing nucleotide triphosphate hydrolases"/>
    <property type="match status" value="1"/>
</dbReference>
<dbReference type="InterPro" id="IPR003593">
    <property type="entry name" value="AAA+_ATPase"/>
</dbReference>
<sequence length="655" mass="73151">MFKLYDDIEDEEKKKNDKKDDDEELFRKKVEELRERRGRRKPPIGSPIFFLIILAIIYGIYRFTISNNGSQDIQQVSYTEFVNKIKTKDIKEISEKEDLLYGKVKGSKVVYETKKITSRLGNDNTIMNLVNSSNDIDVKAENTATKSMIMQLVLSIAPLFVLILLFLFLSRRMLGGSGGGINPLNFGKSKSKLKEKPNVKFSDVAGLDEVKEELEEVVQFLKDPTKFLQAGARVPKGVLLLGQPGTGKTLLAKAVAGESGASFFNISGSEFVEMYVGVGASRVRDLFEEAKKERPSIIFIDEIDAIGRKRGTGRNGGNDEREQTLNQLLVEMDGFETDEKIIVIAATNRDDILDSALLRSGRFDRRIAVSAPDVKGRLAILKVHARNKKIASDVKLEDIAKITPGFVGADLENILNEAAICAARENRTEILMKDLDEAVDKIGMGLGQKSKIITPKDKRMLAYHEGGHALVASLLPDTDKVHKVTIIPRGDAGGYTMRLPNETLNMRSKGILADIMVAFGGRVGELLGMDDIGTGAYSDIQHATHYARLFVQSYGLDKEMGPINYEQSRQEEYAFIDSNSEKTKELLDEKVKQLLTKQYEKTKELLTENKEKLDEIALLLLEKETVTGSEIRAIVSGHTHDEVLTMTPEQLEEFY</sequence>
<dbReference type="RefSeq" id="WP_046328758.1">
    <property type="nucleotide sequence ID" value="NZ_CP011280.1"/>
</dbReference>
<comment type="function">
    <text evidence="15">Acts as a processive, ATP-dependent zinc metallopeptidase for both cytoplasmic and membrane proteins. Plays a role in the quality control of integral membrane proteins.</text>
</comment>
<dbReference type="InterPro" id="IPR011546">
    <property type="entry name" value="Pept_M41_FtsH_extracell"/>
</dbReference>
<dbReference type="STRING" id="187101.VC03_03905"/>
<keyword evidence="6 15" id="KW-0479">Metal-binding</keyword>
<dbReference type="Pfam" id="PF00004">
    <property type="entry name" value="AAA"/>
    <property type="match status" value="1"/>
</dbReference>
<feature type="binding site" evidence="15">
    <location>
        <position position="468"/>
    </location>
    <ligand>
        <name>Zn(2+)</name>
        <dbReference type="ChEBI" id="CHEBI:29105"/>
        <note>catalytic</note>
    </ligand>
</feature>
<dbReference type="FunFam" id="1.20.58.760:FF:000001">
    <property type="entry name" value="ATP-dependent zinc metalloprotease FtsH"/>
    <property type="match status" value="1"/>
</dbReference>
<dbReference type="Pfam" id="PF06480">
    <property type="entry name" value="FtsH_ext"/>
    <property type="match status" value="1"/>
</dbReference>
<keyword evidence="8 15" id="KW-0378">Hydrolase</keyword>
<dbReference type="SUPFAM" id="SSF52540">
    <property type="entry name" value="P-loop containing nucleoside triphosphate hydrolases"/>
    <property type="match status" value="1"/>
</dbReference>
<dbReference type="InterPro" id="IPR005936">
    <property type="entry name" value="FtsH"/>
</dbReference>
<dbReference type="FunFam" id="3.40.50.300:FF:000001">
    <property type="entry name" value="ATP-dependent zinc metalloprotease FtsH"/>
    <property type="match status" value="1"/>
</dbReference>
<comment type="similarity">
    <text evidence="16">Belongs to the AAA ATPase family.</text>
</comment>
<gene>
    <name evidence="15" type="primary">ftsH</name>
    <name evidence="19" type="ORF">VC03_03905</name>
</gene>
<dbReference type="InterPro" id="IPR003959">
    <property type="entry name" value="ATPase_AAA_core"/>
</dbReference>
<evidence type="ECO:0000256" key="10">
    <source>
        <dbReference type="ARBA" id="ARBA00022840"/>
    </source>
</evidence>
<dbReference type="Pfam" id="PF01434">
    <property type="entry name" value="Peptidase_M41"/>
    <property type="match status" value="1"/>
</dbReference>
<dbReference type="PANTHER" id="PTHR23076:SF97">
    <property type="entry name" value="ATP-DEPENDENT ZINC METALLOPROTEASE YME1L1"/>
    <property type="match status" value="1"/>
</dbReference>
<comment type="similarity">
    <text evidence="2 15">In the C-terminal section; belongs to the peptidase M41 family.</text>
</comment>
<evidence type="ECO:0000256" key="4">
    <source>
        <dbReference type="ARBA" id="ARBA00022670"/>
    </source>
</evidence>
<keyword evidence="4 15" id="KW-0645">Protease</keyword>
<keyword evidence="5 15" id="KW-0812">Transmembrane</keyword>
<feature type="binding site" evidence="15">
    <location>
        <position position="464"/>
    </location>
    <ligand>
        <name>Zn(2+)</name>
        <dbReference type="ChEBI" id="CHEBI:29105"/>
        <note>catalytic</note>
    </ligand>
</feature>
<comment type="subunit">
    <text evidence="15">Homohexamer.</text>
</comment>
<evidence type="ECO:0000256" key="7">
    <source>
        <dbReference type="ARBA" id="ARBA00022741"/>
    </source>
</evidence>
<keyword evidence="7 15" id="KW-0547">Nucleotide-binding</keyword>
<comment type="cofactor">
    <cofactor evidence="15">
        <name>Zn(2+)</name>
        <dbReference type="ChEBI" id="CHEBI:29105"/>
    </cofactor>
    <text evidence="15">Binds 1 zinc ion per subunit.</text>
</comment>
<dbReference type="Proteomes" id="UP000033103">
    <property type="component" value="Chromosome"/>
</dbReference>
<dbReference type="GO" id="GO:0004176">
    <property type="term" value="F:ATP-dependent peptidase activity"/>
    <property type="evidence" value="ECO:0007669"/>
    <property type="project" value="InterPro"/>
</dbReference>
<dbReference type="EMBL" id="CP011280">
    <property type="protein sequence ID" value="AKC95652.1"/>
    <property type="molecule type" value="Genomic_DNA"/>
</dbReference>
<dbReference type="OrthoDB" id="9809379at2"/>
<comment type="similarity">
    <text evidence="14 15">In the central section; belongs to the AAA ATPase family.</text>
</comment>
<dbReference type="EC" id="3.4.24.-" evidence="15"/>
<evidence type="ECO:0000313" key="19">
    <source>
        <dbReference type="EMBL" id="AKC95652.1"/>
    </source>
</evidence>
<evidence type="ECO:0000256" key="2">
    <source>
        <dbReference type="ARBA" id="ARBA00010044"/>
    </source>
</evidence>
<evidence type="ECO:0000256" key="14">
    <source>
        <dbReference type="ARBA" id="ARBA00061570"/>
    </source>
</evidence>
<dbReference type="GO" id="GO:0008270">
    <property type="term" value="F:zinc ion binding"/>
    <property type="evidence" value="ECO:0007669"/>
    <property type="project" value="UniProtKB-UniRule"/>
</dbReference>
<dbReference type="InterPro" id="IPR003960">
    <property type="entry name" value="ATPase_AAA_CS"/>
</dbReference>
<dbReference type="GO" id="GO:0006508">
    <property type="term" value="P:proteolysis"/>
    <property type="evidence" value="ECO:0007669"/>
    <property type="project" value="UniProtKB-KW"/>
</dbReference>
<dbReference type="GO" id="GO:0051301">
    <property type="term" value="P:cell division"/>
    <property type="evidence" value="ECO:0007669"/>
    <property type="project" value="UniProtKB-KW"/>
</dbReference>
<evidence type="ECO:0000256" key="3">
    <source>
        <dbReference type="ARBA" id="ARBA00022475"/>
    </source>
</evidence>
<evidence type="ECO:0000256" key="1">
    <source>
        <dbReference type="ARBA" id="ARBA00004370"/>
    </source>
</evidence>
<comment type="subcellular location">
    <subcellularLocation>
        <location evidence="15">Cell membrane</location>
        <topology evidence="15">Multi-pass membrane protein</topology>
        <orientation evidence="15">Cytoplasmic side</orientation>
    </subcellularLocation>
    <subcellularLocation>
        <location evidence="1">Membrane</location>
    </subcellularLocation>
</comment>
<evidence type="ECO:0000259" key="18">
    <source>
        <dbReference type="SMART" id="SM00382"/>
    </source>
</evidence>
<feature type="binding site" evidence="15">
    <location>
        <begin position="242"/>
        <end position="249"/>
    </location>
    <ligand>
        <name>ATP</name>
        <dbReference type="ChEBI" id="CHEBI:30616"/>
    </ligand>
</feature>
<dbReference type="Gene3D" id="1.10.8.60">
    <property type="match status" value="1"/>
</dbReference>
<dbReference type="HAMAP" id="MF_01458">
    <property type="entry name" value="FtsH"/>
    <property type="match status" value="1"/>
</dbReference>
<keyword evidence="19" id="KW-0132">Cell division</keyword>
<evidence type="ECO:0000256" key="15">
    <source>
        <dbReference type="HAMAP-Rule" id="MF_01458"/>
    </source>
</evidence>
<keyword evidence="20" id="KW-1185">Reference proteome</keyword>
<feature type="domain" description="AAA+ ATPase" evidence="18">
    <location>
        <begin position="234"/>
        <end position="373"/>
    </location>
</feature>
<keyword evidence="3 15" id="KW-1003">Cell membrane</keyword>
<keyword evidence="19" id="KW-0131">Cell cycle</keyword>
<dbReference type="PANTHER" id="PTHR23076">
    <property type="entry name" value="METALLOPROTEASE M41 FTSH"/>
    <property type="match status" value="1"/>
</dbReference>
<dbReference type="CDD" id="cd19501">
    <property type="entry name" value="RecA-like_FtsH"/>
    <property type="match status" value="1"/>
</dbReference>
<dbReference type="KEGG" id="sns:VC03_03905"/>
<evidence type="ECO:0000256" key="8">
    <source>
        <dbReference type="ARBA" id="ARBA00022801"/>
    </source>
</evidence>
<reference evidence="19 20" key="1">
    <citation type="journal article" date="2012" name="BMC Genomics">
        <title>Genomic sequence analysis and characterization of Sneathia amnii sp. nov.</title>
        <authorList>
            <consortium name="Vaginal Microbiome Consortium (additional members)"/>
            <person name="Harwich M.D.Jr."/>
            <person name="Serrano M.G."/>
            <person name="Fettweis J.M."/>
            <person name="Alves J.M."/>
            <person name="Reimers M.A."/>
            <person name="Buck G.A."/>
            <person name="Jefferson K.K."/>
        </authorList>
    </citation>
    <scope>NUCLEOTIDE SEQUENCE [LARGE SCALE GENOMIC DNA]</scope>
    <source>
        <strain evidence="19 20">SN35</strain>
    </source>
</reference>
<dbReference type="Pfam" id="PF17862">
    <property type="entry name" value="AAA_lid_3"/>
    <property type="match status" value="1"/>
</dbReference>
<feature type="transmembrane region" description="Helical" evidence="15">
    <location>
        <begin position="44"/>
        <end position="61"/>
    </location>
</feature>
<dbReference type="HOGENOM" id="CLU_000688_16_2_0"/>
<name>A0A0E3ZAG4_9FUSO</name>
<keyword evidence="12 15" id="KW-0482">Metalloprotease</keyword>
<proteinExistence type="inferred from homology"/>
<evidence type="ECO:0000256" key="5">
    <source>
        <dbReference type="ARBA" id="ARBA00022692"/>
    </source>
</evidence>
<evidence type="ECO:0000256" key="17">
    <source>
        <dbReference type="SAM" id="MobiDB-lite"/>
    </source>
</evidence>
<organism evidence="19 20">
    <name type="scientific">Sneathia vaginalis</name>
    <dbReference type="NCBI Taxonomy" id="187101"/>
    <lineage>
        <taxon>Bacteria</taxon>
        <taxon>Fusobacteriati</taxon>
        <taxon>Fusobacteriota</taxon>
        <taxon>Fusobacteriia</taxon>
        <taxon>Fusobacteriales</taxon>
        <taxon>Leptotrichiaceae</taxon>
        <taxon>Sneathia</taxon>
    </lineage>
</organism>
<feature type="region of interest" description="Disordered" evidence="17">
    <location>
        <begin position="1"/>
        <end position="21"/>
    </location>
</feature>
<dbReference type="FunFam" id="1.10.8.60:FF:000001">
    <property type="entry name" value="ATP-dependent zinc metalloprotease FtsH"/>
    <property type="match status" value="1"/>
</dbReference>
<evidence type="ECO:0000256" key="11">
    <source>
        <dbReference type="ARBA" id="ARBA00022989"/>
    </source>
</evidence>
<evidence type="ECO:0000313" key="20">
    <source>
        <dbReference type="Proteomes" id="UP000033103"/>
    </source>
</evidence>
<evidence type="ECO:0000256" key="9">
    <source>
        <dbReference type="ARBA" id="ARBA00022833"/>
    </source>
</evidence>
<keyword evidence="11 15" id="KW-1133">Transmembrane helix</keyword>
<dbReference type="GO" id="GO:0004222">
    <property type="term" value="F:metalloendopeptidase activity"/>
    <property type="evidence" value="ECO:0007669"/>
    <property type="project" value="InterPro"/>
</dbReference>
<feature type="binding site" evidence="15">
    <location>
        <position position="539"/>
    </location>
    <ligand>
        <name>Zn(2+)</name>
        <dbReference type="ChEBI" id="CHEBI:29105"/>
        <note>catalytic</note>
    </ligand>
</feature>
<keyword evidence="13 15" id="KW-0472">Membrane</keyword>
<dbReference type="InterPro" id="IPR000642">
    <property type="entry name" value="Peptidase_M41"/>
</dbReference>
<dbReference type="SUPFAM" id="SSF140990">
    <property type="entry name" value="FtsH protease domain-like"/>
    <property type="match status" value="1"/>
</dbReference>
<dbReference type="AlphaFoldDB" id="A0A0E3ZAG4"/>
<evidence type="ECO:0000256" key="12">
    <source>
        <dbReference type="ARBA" id="ARBA00023049"/>
    </source>
</evidence>
<dbReference type="Gene3D" id="1.20.58.760">
    <property type="entry name" value="Peptidase M41"/>
    <property type="match status" value="1"/>
</dbReference>
<dbReference type="GO" id="GO:0005886">
    <property type="term" value="C:plasma membrane"/>
    <property type="evidence" value="ECO:0007669"/>
    <property type="project" value="UniProtKB-SubCell"/>
</dbReference>
<dbReference type="NCBIfam" id="TIGR01241">
    <property type="entry name" value="FtsH_fam"/>
    <property type="match status" value="1"/>
</dbReference>
<dbReference type="InterPro" id="IPR041569">
    <property type="entry name" value="AAA_lid_3"/>
</dbReference>
<keyword evidence="10 15" id="KW-0067">ATP-binding</keyword>
<dbReference type="GO" id="GO:0016887">
    <property type="term" value="F:ATP hydrolysis activity"/>
    <property type="evidence" value="ECO:0007669"/>
    <property type="project" value="UniProtKB-UniRule"/>
</dbReference>
<feature type="active site" evidence="15">
    <location>
        <position position="465"/>
    </location>
</feature>
<protein>
    <recommendedName>
        <fullName evidence="15">ATP-dependent zinc metalloprotease FtsH</fullName>
        <ecNumber evidence="15">3.4.24.-</ecNumber>
    </recommendedName>
</protein>
<accession>A0A0E3ZAG4</accession>
<evidence type="ECO:0000256" key="6">
    <source>
        <dbReference type="ARBA" id="ARBA00022723"/>
    </source>
</evidence>
<keyword evidence="9 15" id="KW-0862">Zinc</keyword>
<dbReference type="PATRIC" id="fig|1069640.6.peg.772"/>
<feature type="transmembrane region" description="Helical" evidence="15">
    <location>
        <begin position="148"/>
        <end position="169"/>
    </location>
</feature>